<dbReference type="Proteomes" id="UP000000933">
    <property type="component" value="Chromosome"/>
</dbReference>
<evidence type="ECO:0000313" key="4">
    <source>
        <dbReference type="Proteomes" id="UP000000933"/>
    </source>
</evidence>
<name>D5H4X9_SALRM</name>
<sequence length="140" mass="14922">MFGTSGVLFGSVVVWGAAAIWAAGTLTLLISSFAPTEHEGPTRLPAWDGPPPRVSGPYRTASGTGPHNADGPVGPPGASSRRSGLLGPHSQLGSMDRPRPLVRSLRAHLDQRPHLDRRHGASPPGTRPLHWLPFRSPRPW</sequence>
<accession>D5H4X9</accession>
<evidence type="ECO:0000313" key="3">
    <source>
        <dbReference type="EMBL" id="CBH23084.1"/>
    </source>
</evidence>
<reference evidence="3 4" key="1">
    <citation type="journal article" date="2010" name="ISME J.">
        <title>Fine-scale evolution: genomic, phenotypic and ecological differentiation in two coexisting Salinibacter ruber strains.</title>
        <authorList>
            <person name="Pena A."/>
            <person name="Teeling H."/>
            <person name="Huerta-Cepas J."/>
            <person name="Santos F."/>
            <person name="Yarza P."/>
            <person name="Brito-Echeverria J."/>
            <person name="Lucio M."/>
            <person name="Schmitt-Kopplin P."/>
            <person name="Meseguer I."/>
            <person name="Schenowitz C."/>
            <person name="Dossat C."/>
            <person name="Barbe V."/>
            <person name="Dopazo J."/>
            <person name="Rossello-Mora R."/>
            <person name="Schuler M."/>
            <person name="Glockner F.O."/>
            <person name="Amann R."/>
            <person name="Gabaldon T."/>
            <person name="Anton J."/>
        </authorList>
    </citation>
    <scope>NUCLEOTIDE SEQUENCE [LARGE SCALE GENOMIC DNA]</scope>
    <source>
        <strain evidence="3 4">M8</strain>
    </source>
</reference>
<feature type="region of interest" description="Disordered" evidence="1">
    <location>
        <begin position="38"/>
        <end position="140"/>
    </location>
</feature>
<gene>
    <name evidence="3" type="ordered locus">SRM_00163</name>
</gene>
<protein>
    <submittedName>
        <fullName evidence="3">Uncharacterized protein</fullName>
    </submittedName>
</protein>
<dbReference type="EMBL" id="FP565814">
    <property type="protein sequence ID" value="CBH23084.1"/>
    <property type="molecule type" value="Genomic_DNA"/>
</dbReference>
<dbReference type="KEGG" id="srm:SRM_00163"/>
<evidence type="ECO:0000256" key="1">
    <source>
        <dbReference type="SAM" id="MobiDB-lite"/>
    </source>
</evidence>
<feature type="transmembrane region" description="Helical" evidence="2">
    <location>
        <begin position="12"/>
        <end position="34"/>
    </location>
</feature>
<dbReference type="HOGENOM" id="CLU_1833807_0_0_10"/>
<organism evidence="3 4">
    <name type="scientific">Salinibacter ruber (strain M8)</name>
    <dbReference type="NCBI Taxonomy" id="761659"/>
    <lineage>
        <taxon>Bacteria</taxon>
        <taxon>Pseudomonadati</taxon>
        <taxon>Rhodothermota</taxon>
        <taxon>Rhodothermia</taxon>
        <taxon>Rhodothermales</taxon>
        <taxon>Salinibacteraceae</taxon>
        <taxon>Salinibacter</taxon>
    </lineage>
</organism>
<keyword evidence="2" id="KW-1133">Transmembrane helix</keyword>
<proteinExistence type="predicted"/>
<keyword evidence="2" id="KW-0812">Transmembrane</keyword>
<dbReference type="AlphaFoldDB" id="D5H4X9"/>
<keyword evidence="2" id="KW-0472">Membrane</keyword>
<evidence type="ECO:0000256" key="2">
    <source>
        <dbReference type="SAM" id="Phobius"/>
    </source>
</evidence>
<reference evidence="4" key="2">
    <citation type="submission" date="2010-04" db="EMBL/GenBank/DDBJ databases">
        <title>Genome sequence of Salinibacter ruber M8.</title>
        <authorList>
            <consortium name="Genoscope"/>
        </authorList>
    </citation>
    <scope>NUCLEOTIDE SEQUENCE [LARGE SCALE GENOMIC DNA]</scope>
    <source>
        <strain evidence="4">M8</strain>
    </source>
</reference>